<dbReference type="Proteomes" id="UP000605676">
    <property type="component" value="Unassembled WGS sequence"/>
</dbReference>
<name>A0ABS1HGB5_9BACT</name>
<evidence type="ECO:0000313" key="2">
    <source>
        <dbReference type="Proteomes" id="UP000605676"/>
    </source>
</evidence>
<organism evidence="1 2">
    <name type="scientific">Carboxylicivirga marina</name>
    <dbReference type="NCBI Taxonomy" id="2800988"/>
    <lineage>
        <taxon>Bacteria</taxon>
        <taxon>Pseudomonadati</taxon>
        <taxon>Bacteroidota</taxon>
        <taxon>Bacteroidia</taxon>
        <taxon>Marinilabiliales</taxon>
        <taxon>Marinilabiliaceae</taxon>
        <taxon>Carboxylicivirga</taxon>
    </lineage>
</organism>
<reference evidence="1 2" key="1">
    <citation type="submission" date="2021-01" db="EMBL/GenBank/DDBJ databases">
        <title>Carboxyliciviraga sp.nov., isolated from coastal sediments.</title>
        <authorList>
            <person name="Lu D."/>
            <person name="Zhang T."/>
        </authorList>
    </citation>
    <scope>NUCLEOTIDE SEQUENCE [LARGE SCALE GENOMIC DNA]</scope>
    <source>
        <strain evidence="1 2">N1Y132</strain>
    </source>
</reference>
<dbReference type="RefSeq" id="WP_200463938.1">
    <property type="nucleotide sequence ID" value="NZ_JAENRR010000008.1"/>
</dbReference>
<protein>
    <recommendedName>
        <fullName evidence="3">DUF3168 domain-containing protein</fullName>
    </recommendedName>
</protein>
<accession>A0ABS1HGB5</accession>
<sequence>MIFIDNEINEILNNASGVTTIVADRIFRGVIPENTPNPVLQFGSSIAPKSRFKGGREDKADLVVKAYANSDNDCLTLLNEVDKELEGLQGKNEETGFVINNIQLVRIFPPEEDVDGSNVRAAQYEVR</sequence>
<dbReference type="EMBL" id="JAENRR010000008">
    <property type="protein sequence ID" value="MBK3516707.1"/>
    <property type="molecule type" value="Genomic_DNA"/>
</dbReference>
<gene>
    <name evidence="1" type="ORF">JIV24_05080</name>
</gene>
<evidence type="ECO:0000313" key="1">
    <source>
        <dbReference type="EMBL" id="MBK3516707.1"/>
    </source>
</evidence>
<comment type="caution">
    <text evidence="1">The sequence shown here is derived from an EMBL/GenBank/DDBJ whole genome shotgun (WGS) entry which is preliminary data.</text>
</comment>
<proteinExistence type="predicted"/>
<evidence type="ECO:0008006" key="3">
    <source>
        <dbReference type="Google" id="ProtNLM"/>
    </source>
</evidence>
<keyword evidence="2" id="KW-1185">Reference proteome</keyword>